<gene>
    <name evidence="2" type="ORF">PIIN_02422</name>
</gene>
<evidence type="ECO:0000313" key="2">
    <source>
        <dbReference type="EMBL" id="CCA68559.1"/>
    </source>
</evidence>
<dbReference type="AlphaFoldDB" id="G4TB53"/>
<organism evidence="2 3">
    <name type="scientific">Serendipita indica (strain DSM 11827)</name>
    <name type="common">Root endophyte fungus</name>
    <name type="synonym">Piriformospora indica</name>
    <dbReference type="NCBI Taxonomy" id="1109443"/>
    <lineage>
        <taxon>Eukaryota</taxon>
        <taxon>Fungi</taxon>
        <taxon>Dikarya</taxon>
        <taxon>Basidiomycota</taxon>
        <taxon>Agaricomycotina</taxon>
        <taxon>Agaricomycetes</taxon>
        <taxon>Sebacinales</taxon>
        <taxon>Serendipitaceae</taxon>
        <taxon>Serendipita</taxon>
    </lineage>
</organism>
<dbReference type="STRING" id="1109443.G4TB53"/>
<name>G4TB53_SERID</name>
<sequence>MFIRSFLLVDPSKNNLISVKDEEPISSFSLTASGSGDTQPSASVNTTALGSVVTEIIARTYYKGLPSNPRFIATTKPGRLKLPEAYPVSKELRILGDHPLAACWDKVATLLRSSSLNSWGVDWTSIDAVRIPEVGEPSGPAIIWIGVTPGTIDFEQGHIWAAQCGQIIHDSGIEDCHVEIRGSRVTRHNGIRLLDPLPYHRIFTAREPYTPTLGIPIAPRDNDSHEGTGGFFLGAGGENKKIYLITARHVVLPPTETENVEYAHSNHGQPRQDFIILGKSNFENKIMAVDNEIDMQNEIACKANNTLDETEGMDDAESNETREFYKLQLKETEKTVKALKTLRDEITTQWQDKDDRVIGHVVWAPQLPSPGNQISTLKISQS</sequence>
<dbReference type="InParanoid" id="G4TB53"/>
<feature type="coiled-coil region" evidence="1">
    <location>
        <begin position="322"/>
        <end position="349"/>
    </location>
</feature>
<protein>
    <submittedName>
        <fullName evidence="2">Uncharacterized protein</fullName>
    </submittedName>
</protein>
<dbReference type="eggNOG" id="ENOG502QR0D">
    <property type="taxonomic scope" value="Eukaryota"/>
</dbReference>
<proteinExistence type="predicted"/>
<dbReference type="HOGENOM" id="CLU_723832_0_0_1"/>
<accession>G4TB53</accession>
<evidence type="ECO:0000313" key="3">
    <source>
        <dbReference type="Proteomes" id="UP000007148"/>
    </source>
</evidence>
<reference evidence="2 3" key="1">
    <citation type="journal article" date="2011" name="PLoS Pathog.">
        <title>Endophytic Life Strategies Decoded by Genome and Transcriptome Analyses of the Mutualistic Root Symbiont Piriformospora indica.</title>
        <authorList>
            <person name="Zuccaro A."/>
            <person name="Lahrmann U."/>
            <person name="Guldener U."/>
            <person name="Langen G."/>
            <person name="Pfiffi S."/>
            <person name="Biedenkopf D."/>
            <person name="Wong P."/>
            <person name="Samans B."/>
            <person name="Grimm C."/>
            <person name="Basiewicz M."/>
            <person name="Murat C."/>
            <person name="Martin F."/>
            <person name="Kogel K.H."/>
        </authorList>
    </citation>
    <scope>NUCLEOTIDE SEQUENCE [LARGE SCALE GENOMIC DNA]</scope>
    <source>
        <strain evidence="2 3">DSM 11827</strain>
    </source>
</reference>
<dbReference type="OrthoDB" id="5424209at2759"/>
<dbReference type="EMBL" id="CAFZ01000035">
    <property type="protein sequence ID" value="CCA68559.1"/>
    <property type="molecule type" value="Genomic_DNA"/>
</dbReference>
<evidence type="ECO:0000256" key="1">
    <source>
        <dbReference type="SAM" id="Coils"/>
    </source>
</evidence>
<comment type="caution">
    <text evidence="2">The sequence shown here is derived from an EMBL/GenBank/DDBJ whole genome shotgun (WGS) entry which is preliminary data.</text>
</comment>
<dbReference type="Proteomes" id="UP000007148">
    <property type="component" value="Unassembled WGS sequence"/>
</dbReference>
<keyword evidence="3" id="KW-1185">Reference proteome</keyword>
<keyword evidence="1" id="KW-0175">Coiled coil</keyword>